<evidence type="ECO:0000313" key="4">
    <source>
        <dbReference type="Proteomes" id="UP001499951"/>
    </source>
</evidence>
<sequence>MSEIKSSEAGRVSEPPLAVSTEDIQAQPRRTGHSLADLIISVSAIILSVVSLVVAIQNAWTQREMVSASTWPFVTGWVKIDSSEHGVLQFGLSNSGVGPAKVHSFEVVYKGQPVSSARDLLRRCCGLPADPKAANAMLSPRTSVTEVNEIVLRSGDDQTAFAYLPDPANPALGRRFTRTLREIQFRGCYCSVLDECWKMNNSMSPTRVKSCKEPEHPFEADGP</sequence>
<evidence type="ECO:0000256" key="2">
    <source>
        <dbReference type="SAM" id="Phobius"/>
    </source>
</evidence>
<keyword evidence="4" id="KW-1185">Reference proteome</keyword>
<dbReference type="Proteomes" id="UP001499951">
    <property type="component" value="Unassembled WGS sequence"/>
</dbReference>
<reference evidence="3 4" key="1">
    <citation type="journal article" date="2019" name="Int. J. Syst. Evol. Microbiol.">
        <title>The Global Catalogue of Microorganisms (GCM) 10K type strain sequencing project: providing services to taxonomists for standard genome sequencing and annotation.</title>
        <authorList>
            <consortium name="The Broad Institute Genomics Platform"/>
            <consortium name="The Broad Institute Genome Sequencing Center for Infectious Disease"/>
            <person name="Wu L."/>
            <person name="Ma J."/>
        </authorList>
    </citation>
    <scope>NUCLEOTIDE SEQUENCE [LARGE SCALE GENOMIC DNA]</scope>
    <source>
        <strain evidence="3 4">JCM 15089</strain>
    </source>
</reference>
<organism evidence="3 4">
    <name type="scientific">Rhizomicrobium electricum</name>
    <dbReference type="NCBI Taxonomy" id="480070"/>
    <lineage>
        <taxon>Bacteria</taxon>
        <taxon>Pseudomonadati</taxon>
        <taxon>Pseudomonadota</taxon>
        <taxon>Alphaproteobacteria</taxon>
        <taxon>Micropepsales</taxon>
        <taxon>Micropepsaceae</taxon>
        <taxon>Rhizomicrobium</taxon>
    </lineage>
</organism>
<keyword evidence="2" id="KW-0812">Transmembrane</keyword>
<feature type="transmembrane region" description="Helical" evidence="2">
    <location>
        <begin position="38"/>
        <end position="56"/>
    </location>
</feature>
<evidence type="ECO:0000256" key="1">
    <source>
        <dbReference type="SAM" id="MobiDB-lite"/>
    </source>
</evidence>
<protein>
    <submittedName>
        <fullName evidence="3">Uncharacterized protein</fullName>
    </submittedName>
</protein>
<dbReference type="EMBL" id="BAAADD010000004">
    <property type="protein sequence ID" value="GAA0567958.1"/>
    <property type="molecule type" value="Genomic_DNA"/>
</dbReference>
<comment type="caution">
    <text evidence="3">The sequence shown here is derived from an EMBL/GenBank/DDBJ whole genome shotgun (WGS) entry which is preliminary data.</text>
</comment>
<proteinExistence type="predicted"/>
<accession>A0ABN1EL48</accession>
<feature type="region of interest" description="Disordered" evidence="1">
    <location>
        <begin position="1"/>
        <end position="25"/>
    </location>
</feature>
<keyword evidence="2" id="KW-1133">Transmembrane helix</keyword>
<evidence type="ECO:0000313" key="3">
    <source>
        <dbReference type="EMBL" id="GAA0567958.1"/>
    </source>
</evidence>
<name>A0ABN1EL48_9PROT</name>
<dbReference type="RefSeq" id="WP_166930043.1">
    <property type="nucleotide sequence ID" value="NZ_BAAADD010000004.1"/>
</dbReference>
<keyword evidence="2" id="KW-0472">Membrane</keyword>
<gene>
    <name evidence="3" type="ORF">GCM10008942_15620</name>
</gene>